<dbReference type="SUPFAM" id="SSF53335">
    <property type="entry name" value="S-adenosyl-L-methionine-dependent methyltransferases"/>
    <property type="match status" value="1"/>
</dbReference>
<dbReference type="EC" id="2.1.1.-" evidence="3"/>
<dbReference type="InterPro" id="IPR041497">
    <property type="entry name" value="Thump-like"/>
</dbReference>
<evidence type="ECO:0000259" key="2">
    <source>
        <dbReference type="Pfam" id="PF22013"/>
    </source>
</evidence>
<dbReference type="EMBL" id="JBHRYQ010000001">
    <property type="protein sequence ID" value="MFC3810041.1"/>
    <property type="molecule type" value="Genomic_DNA"/>
</dbReference>
<comment type="caution">
    <text evidence="3">The sequence shown here is derived from an EMBL/GenBank/DDBJ whole genome shotgun (WGS) entry which is preliminary data.</text>
</comment>
<dbReference type="Gene3D" id="1.10.10.1110">
    <property type="entry name" value="Methyltransferase PG1098, N-terminal domain"/>
    <property type="match status" value="1"/>
</dbReference>
<dbReference type="Pfam" id="PF03602">
    <property type="entry name" value="Cons_hypoth95"/>
    <property type="match status" value="1"/>
</dbReference>
<gene>
    <name evidence="3" type="ORF">ACFOOI_05205</name>
</gene>
<reference evidence="4" key="1">
    <citation type="journal article" date="2019" name="Int. J. Syst. Evol. Microbiol.">
        <title>The Global Catalogue of Microorganisms (GCM) 10K type strain sequencing project: providing services to taxonomists for standard genome sequencing and annotation.</title>
        <authorList>
            <consortium name="The Broad Institute Genomics Platform"/>
            <consortium name="The Broad Institute Genome Sequencing Center for Infectious Disease"/>
            <person name="Wu L."/>
            <person name="Ma J."/>
        </authorList>
    </citation>
    <scope>NUCLEOTIDE SEQUENCE [LARGE SCALE GENOMIC DNA]</scope>
    <source>
        <strain evidence="4">CECT 7956</strain>
    </source>
</reference>
<dbReference type="Proteomes" id="UP001595616">
    <property type="component" value="Unassembled WGS sequence"/>
</dbReference>
<feature type="domain" description="PG-1098 ferredoxin-like" evidence="2">
    <location>
        <begin position="284"/>
        <end position="327"/>
    </location>
</feature>
<organism evidence="3 4">
    <name type="scientific">Lacihabitans lacunae</name>
    <dbReference type="NCBI Taxonomy" id="1028214"/>
    <lineage>
        <taxon>Bacteria</taxon>
        <taxon>Pseudomonadati</taxon>
        <taxon>Bacteroidota</taxon>
        <taxon>Cytophagia</taxon>
        <taxon>Cytophagales</taxon>
        <taxon>Leadbetterellaceae</taxon>
        <taxon>Lacihabitans</taxon>
    </lineage>
</organism>
<evidence type="ECO:0000313" key="4">
    <source>
        <dbReference type="Proteomes" id="UP001595616"/>
    </source>
</evidence>
<keyword evidence="4" id="KW-1185">Reference proteome</keyword>
<dbReference type="Pfam" id="PF18096">
    <property type="entry name" value="Thump_like"/>
    <property type="match status" value="1"/>
</dbReference>
<dbReference type="Pfam" id="PF22013">
    <property type="entry name" value="PG_1098_Fer"/>
    <property type="match status" value="1"/>
</dbReference>
<feature type="domain" description="THUMP-like" evidence="1">
    <location>
        <begin position="328"/>
        <end position="398"/>
    </location>
</feature>
<name>A0ABV7YT40_9BACT</name>
<dbReference type="InterPro" id="IPR029063">
    <property type="entry name" value="SAM-dependent_MTases_sf"/>
</dbReference>
<dbReference type="InterPro" id="IPR054168">
    <property type="entry name" value="PG_1098_Fer"/>
</dbReference>
<protein>
    <submittedName>
        <fullName evidence="3">Class I SAM-dependent methyltransferase</fullName>
        <ecNumber evidence="3">2.1.1.-</ecNumber>
    </submittedName>
</protein>
<dbReference type="GO" id="GO:0008168">
    <property type="term" value="F:methyltransferase activity"/>
    <property type="evidence" value="ECO:0007669"/>
    <property type="project" value="UniProtKB-KW"/>
</dbReference>
<evidence type="ECO:0000259" key="1">
    <source>
        <dbReference type="Pfam" id="PF18096"/>
    </source>
</evidence>
<keyword evidence="3" id="KW-0489">Methyltransferase</keyword>
<proteinExistence type="predicted"/>
<evidence type="ECO:0000313" key="3">
    <source>
        <dbReference type="EMBL" id="MFC3810041.1"/>
    </source>
</evidence>
<dbReference type="Gene3D" id="3.40.50.150">
    <property type="entry name" value="Vaccinia Virus protein VP39"/>
    <property type="match status" value="1"/>
</dbReference>
<accession>A0ABV7YT40</accession>
<dbReference type="CDD" id="cd02440">
    <property type="entry name" value="AdoMet_MTases"/>
    <property type="match status" value="1"/>
</dbReference>
<sequence>MEKYPTIDLKIEAAKIAAQHKGYNHTEFALKNPLNLEKELLLLVSNQLLFLEKLPNKMPQWEVFTGLLAPSRVSFEQSSSEFTGNFKRSILNGKKGIDLTGGFGIDSFHLSQNLDSFLYIEQNTELSEVVDYNFKLLGLKNIEIKNTTAEEFLSSSTGKFDFVFLDPARRNDQNKKMVGIEDCQPNLLEIKDQLLSISPVILIKYSPLLDLSISIHQLKNIHKMFILAEKNEVKEVLFLIKNNEEFNPEIECINLNSKNIVERFNYYYEEEKTAISNLSEPKAFLYEPNAAILKAGAFKQIGTKLNLNKLGVHSHLYTSDTEIEDFPGRSFKIINVMNFDKKKITEALSEGKANITCRNFPLKPEEIRKKIGIKDGGDQYLFFTEEKNKQKVVILCDKLH</sequence>
<keyword evidence="3" id="KW-0808">Transferase</keyword>
<dbReference type="GO" id="GO:0032259">
    <property type="term" value="P:methylation"/>
    <property type="evidence" value="ECO:0007669"/>
    <property type="project" value="UniProtKB-KW"/>
</dbReference>
<dbReference type="RefSeq" id="WP_379835808.1">
    <property type="nucleotide sequence ID" value="NZ_JBHRYQ010000001.1"/>
</dbReference>